<dbReference type="Proteomes" id="UP000729733">
    <property type="component" value="Unassembled WGS sequence"/>
</dbReference>
<sequence>MDSSYLVQAIAQCETAVENRENTPEKWQEAFTDLGNLLQGMGQFDRAIIWHSLALESEASLGEVYCQLGELHLLEKNWSAALSCFENAREYLPNSAKVYSSLAQINGQLQNKEAEMNAWYRATEINPNLVNNTGYYKLAKALEENGKITEAIACYQRATEGKTGLANAFYDLGEIYQRQGKLDEAQRIYEKILEIEPTEARAQYKLGNIYLQRRSFEQAIDYFRQTIRNAPDFPWAYRDLVKTFLILGKWDEAISTCYAILNLVDEYPWVYSHLGNALREKGNLAEAAVNFQKTCAYRGWQQCVENEYFFTLDIFSHRIEIWTNYLQSLIGKERANALEVGFYQGMSACWLLDNILTGATAKLTCVDQNYAPKLKENITKTGSESKVSFLTGNSHELLAACTPNSFDLINLQDRCKLIDHSEKNTSLGWKLLKSGGIMIFNYYGWHNPGNVQQNPKIGIDRFLESVRGQWEELYQSPQALQLIIRKL</sequence>
<dbReference type="Pfam" id="PF13181">
    <property type="entry name" value="TPR_8"/>
    <property type="match status" value="1"/>
</dbReference>
<feature type="repeat" description="TPR" evidence="1">
    <location>
        <begin position="166"/>
        <end position="199"/>
    </location>
</feature>
<evidence type="ECO:0000256" key="1">
    <source>
        <dbReference type="PROSITE-ProRule" id="PRU00339"/>
    </source>
</evidence>
<evidence type="ECO:0000313" key="2">
    <source>
        <dbReference type="EMBL" id="MCC0175414.1"/>
    </source>
</evidence>
<feature type="repeat" description="TPR" evidence="1">
    <location>
        <begin position="200"/>
        <end position="233"/>
    </location>
</feature>
<reference evidence="2" key="1">
    <citation type="journal article" date="2021" name="Antonie Van Leeuwenhoek">
        <title>Draft genome and description of Waterburya agarophytonicola gen. nov. sp. nov. (Pleurocapsales, Cyanobacteria): a seaweed symbiont.</title>
        <authorList>
            <person name="Bonthond G."/>
            <person name="Shalygin S."/>
            <person name="Bayer T."/>
            <person name="Weinberger F."/>
        </authorList>
    </citation>
    <scope>NUCLEOTIDE SEQUENCE</scope>
    <source>
        <strain evidence="2">KI4</strain>
    </source>
</reference>
<keyword evidence="3" id="KW-1185">Reference proteome</keyword>
<dbReference type="Gene3D" id="3.40.50.150">
    <property type="entry name" value="Vaccinia Virus protein VP39"/>
    <property type="match status" value="1"/>
</dbReference>
<comment type="caution">
    <text evidence="2">The sequence shown here is derived from an EMBL/GenBank/DDBJ whole genome shotgun (WGS) entry which is preliminary data.</text>
</comment>
<dbReference type="PANTHER" id="PTHR12558:SF13">
    <property type="entry name" value="CELL DIVISION CYCLE PROTEIN 27 HOMOLOG"/>
    <property type="match status" value="1"/>
</dbReference>
<proteinExistence type="predicted"/>
<protein>
    <submittedName>
        <fullName evidence="2">Tetratricopeptide repeat protein</fullName>
    </submittedName>
</protein>
<organism evidence="2 3">
    <name type="scientific">Waterburya agarophytonicola KI4</name>
    <dbReference type="NCBI Taxonomy" id="2874699"/>
    <lineage>
        <taxon>Bacteria</taxon>
        <taxon>Bacillati</taxon>
        <taxon>Cyanobacteriota</taxon>
        <taxon>Cyanophyceae</taxon>
        <taxon>Pleurocapsales</taxon>
        <taxon>Hyellaceae</taxon>
        <taxon>Waterburya</taxon>
        <taxon>Waterburya agarophytonicola</taxon>
    </lineage>
</organism>
<dbReference type="Pfam" id="PF13578">
    <property type="entry name" value="Methyltransf_24"/>
    <property type="match status" value="1"/>
</dbReference>
<dbReference type="SMART" id="SM00028">
    <property type="entry name" value="TPR"/>
    <property type="match status" value="8"/>
</dbReference>
<dbReference type="AlphaFoldDB" id="A0A964BL64"/>
<dbReference type="PANTHER" id="PTHR12558">
    <property type="entry name" value="CELL DIVISION CYCLE 16,23,27"/>
    <property type="match status" value="1"/>
</dbReference>
<evidence type="ECO:0000313" key="3">
    <source>
        <dbReference type="Proteomes" id="UP000729733"/>
    </source>
</evidence>
<dbReference type="PROSITE" id="PS50293">
    <property type="entry name" value="TPR_REGION"/>
    <property type="match status" value="2"/>
</dbReference>
<dbReference type="EMBL" id="JADWDC010000001">
    <property type="protein sequence ID" value="MCC0175414.1"/>
    <property type="molecule type" value="Genomic_DNA"/>
</dbReference>
<feature type="repeat" description="TPR" evidence="1">
    <location>
        <begin position="62"/>
        <end position="95"/>
    </location>
</feature>
<dbReference type="SUPFAM" id="SSF53335">
    <property type="entry name" value="S-adenosyl-L-methionine-dependent methyltransferases"/>
    <property type="match status" value="1"/>
</dbReference>
<dbReference type="SUPFAM" id="SSF48452">
    <property type="entry name" value="TPR-like"/>
    <property type="match status" value="2"/>
</dbReference>
<dbReference type="RefSeq" id="WP_229638414.1">
    <property type="nucleotide sequence ID" value="NZ_JADWDC010000001.1"/>
</dbReference>
<gene>
    <name evidence="2" type="ORF">I4641_00265</name>
</gene>
<dbReference type="InterPro" id="IPR019734">
    <property type="entry name" value="TPR_rpt"/>
</dbReference>
<dbReference type="Gene3D" id="1.25.40.10">
    <property type="entry name" value="Tetratricopeptide repeat domain"/>
    <property type="match status" value="2"/>
</dbReference>
<keyword evidence="1" id="KW-0802">TPR repeat</keyword>
<dbReference type="Pfam" id="PF13424">
    <property type="entry name" value="TPR_12"/>
    <property type="match status" value="1"/>
</dbReference>
<dbReference type="PROSITE" id="PS50005">
    <property type="entry name" value="TPR"/>
    <property type="match status" value="3"/>
</dbReference>
<dbReference type="InterPro" id="IPR011990">
    <property type="entry name" value="TPR-like_helical_dom_sf"/>
</dbReference>
<dbReference type="InterPro" id="IPR029063">
    <property type="entry name" value="SAM-dependent_MTases_sf"/>
</dbReference>
<name>A0A964BL64_9CYAN</name>
<accession>A0A964BL64</accession>